<sequence>MFVCFFSCLLDVRTIACFALPCLAQFLLPILCFVAYYRRFVCYAMPGHLEGRLHICCYCFPLSSAITSYFRLRLSF</sequence>
<keyword evidence="1" id="KW-0812">Transmembrane</keyword>
<evidence type="ECO:0000313" key="2">
    <source>
        <dbReference type="EMBL" id="MXU83545.1"/>
    </source>
</evidence>
<name>A0A6B0U4N9_IXORI</name>
<protein>
    <submittedName>
        <fullName evidence="2">Putative secreted protein</fullName>
    </submittedName>
</protein>
<keyword evidence="1" id="KW-0472">Membrane</keyword>
<feature type="transmembrane region" description="Helical" evidence="1">
    <location>
        <begin position="12"/>
        <end position="37"/>
    </location>
</feature>
<organism evidence="2">
    <name type="scientific">Ixodes ricinus</name>
    <name type="common">Common tick</name>
    <name type="synonym">Acarus ricinus</name>
    <dbReference type="NCBI Taxonomy" id="34613"/>
    <lineage>
        <taxon>Eukaryota</taxon>
        <taxon>Metazoa</taxon>
        <taxon>Ecdysozoa</taxon>
        <taxon>Arthropoda</taxon>
        <taxon>Chelicerata</taxon>
        <taxon>Arachnida</taxon>
        <taxon>Acari</taxon>
        <taxon>Parasitiformes</taxon>
        <taxon>Ixodida</taxon>
        <taxon>Ixodoidea</taxon>
        <taxon>Ixodidae</taxon>
        <taxon>Ixodinae</taxon>
        <taxon>Ixodes</taxon>
    </lineage>
</organism>
<accession>A0A6B0U4N9</accession>
<reference evidence="2" key="1">
    <citation type="submission" date="2019-12" db="EMBL/GenBank/DDBJ databases">
        <title>An insight into the sialome of adult female Ixodes ricinus ticks feeding for 6 days.</title>
        <authorList>
            <person name="Perner J."/>
            <person name="Ribeiro J.M.C."/>
        </authorList>
    </citation>
    <scope>NUCLEOTIDE SEQUENCE</scope>
    <source>
        <strain evidence="2">Semi-engorged</strain>
        <tissue evidence="2">Salivary glands</tissue>
    </source>
</reference>
<dbReference type="EMBL" id="GIFC01001462">
    <property type="protein sequence ID" value="MXU83545.1"/>
    <property type="molecule type" value="Transcribed_RNA"/>
</dbReference>
<evidence type="ECO:0000256" key="1">
    <source>
        <dbReference type="SAM" id="Phobius"/>
    </source>
</evidence>
<proteinExistence type="predicted"/>
<keyword evidence="1" id="KW-1133">Transmembrane helix</keyword>
<dbReference type="AlphaFoldDB" id="A0A6B0U4N9"/>